<sequence>MRIELFIAAGLALQMPLTAARAQDAAETSAAGPVDPAFAGHYYLSGVMETGSELLLRPDGTFEWYISYGALDQFSRGAWHRQGGEIVLVASRPGKDRPLFAYLDRQPWSADAEQERLDLEQAALEESVRRRCPFLGGGIVTAEPVVEPVPMLDIGTGVNVATQEDGERQVKARAAADAAIAAARTARERLESTARRVMAKGAAMKEEEEAEARRLTQAWEEARGAALRAAREAGMAEPDLSEPELPEACRLPDSVAAEAQPSERWRGGLAVLVVDPQAGEEARGVHVELRFADGQESEVTTSGGLALVRDGDGAPLVAAVLSAPYAPGRSIEVAVPEVRSGVVRFSIDAEQVTASPFERMTLRIDGTSLLPSELGRGRYSR</sequence>
<gene>
    <name evidence="1" type="ORF">L284_11755</name>
</gene>
<dbReference type="Proteomes" id="UP000015527">
    <property type="component" value="Unassembled WGS sequence"/>
</dbReference>
<evidence type="ECO:0000313" key="1">
    <source>
        <dbReference type="EMBL" id="EQB15304.1"/>
    </source>
</evidence>
<accession>T0J055</accession>
<dbReference type="RefSeq" id="WP_021234197.1">
    <property type="nucleotide sequence ID" value="NZ_ATHL01000076.1"/>
</dbReference>
<protein>
    <submittedName>
        <fullName evidence="1">Uncharacterized protein</fullName>
    </submittedName>
</protein>
<evidence type="ECO:0000313" key="2">
    <source>
        <dbReference type="Proteomes" id="UP000015527"/>
    </source>
</evidence>
<keyword evidence="2" id="KW-1185">Reference proteome</keyword>
<name>T0J055_9SPHN</name>
<comment type="caution">
    <text evidence="1">The sequence shown here is derived from an EMBL/GenBank/DDBJ whole genome shotgun (WGS) entry which is preliminary data.</text>
</comment>
<dbReference type="eggNOG" id="ENOG5033BZ6">
    <property type="taxonomic scope" value="Bacteria"/>
</dbReference>
<dbReference type="PATRIC" id="fig|1096930.3.peg.2338"/>
<proteinExistence type="predicted"/>
<dbReference type="AlphaFoldDB" id="T0J055"/>
<dbReference type="EMBL" id="ATHL01000076">
    <property type="protein sequence ID" value="EQB15304.1"/>
    <property type="molecule type" value="Genomic_DNA"/>
</dbReference>
<dbReference type="OrthoDB" id="6691870at2"/>
<organism evidence="1 2">
    <name type="scientific">Novosphingobium lindaniclasticum LE124</name>
    <dbReference type="NCBI Taxonomy" id="1096930"/>
    <lineage>
        <taxon>Bacteria</taxon>
        <taxon>Pseudomonadati</taxon>
        <taxon>Pseudomonadota</taxon>
        <taxon>Alphaproteobacteria</taxon>
        <taxon>Sphingomonadales</taxon>
        <taxon>Sphingomonadaceae</taxon>
        <taxon>Novosphingobium</taxon>
    </lineage>
</organism>
<reference evidence="1 2" key="1">
    <citation type="journal article" date="2013" name="Genome Announc.">
        <title>Genome Sequence of Novosphingobium lindaniclasticum LE124T, Isolated from a Hexachlorocyclohexane Dumpsite.</title>
        <authorList>
            <person name="Saxena A."/>
            <person name="Nayyar N."/>
            <person name="Sangwan N."/>
            <person name="Kumari R."/>
            <person name="Khurana J.P."/>
            <person name="Lal R."/>
        </authorList>
    </citation>
    <scope>NUCLEOTIDE SEQUENCE [LARGE SCALE GENOMIC DNA]</scope>
    <source>
        <strain evidence="1 2">LE124</strain>
    </source>
</reference>